<dbReference type="GO" id="GO:0005737">
    <property type="term" value="C:cytoplasm"/>
    <property type="evidence" value="ECO:0007669"/>
    <property type="project" value="UniProtKB-SubCell"/>
</dbReference>
<dbReference type="PRINTS" id="PR00111">
    <property type="entry name" value="ABHYDROLASE"/>
</dbReference>
<evidence type="ECO:0000256" key="9">
    <source>
        <dbReference type="PIRSR" id="PIRSR006431-1"/>
    </source>
</evidence>
<dbReference type="NCBIfam" id="TIGR01249">
    <property type="entry name" value="pro_imino_pep_1"/>
    <property type="match status" value="1"/>
</dbReference>
<keyword evidence="13" id="KW-1185">Reference proteome</keyword>
<keyword evidence="6 8" id="KW-0645">Protease</keyword>
<name>A0A840PAN8_9ACTN</name>
<evidence type="ECO:0000313" key="12">
    <source>
        <dbReference type="EMBL" id="MBB5135746.1"/>
    </source>
</evidence>
<evidence type="ECO:0000313" key="13">
    <source>
        <dbReference type="Proteomes" id="UP000578449"/>
    </source>
</evidence>
<proteinExistence type="inferred from homology"/>
<accession>A0A840PAN8</accession>
<dbReference type="EMBL" id="JACHGN010000012">
    <property type="protein sequence ID" value="MBB5135746.1"/>
    <property type="molecule type" value="Genomic_DNA"/>
</dbReference>
<dbReference type="InterPro" id="IPR029058">
    <property type="entry name" value="AB_hydrolase_fold"/>
</dbReference>
<evidence type="ECO:0000256" key="4">
    <source>
        <dbReference type="ARBA" id="ARBA00022438"/>
    </source>
</evidence>
<keyword evidence="4 8" id="KW-0031">Aminopeptidase</keyword>
<evidence type="ECO:0000256" key="8">
    <source>
        <dbReference type="PIRNR" id="PIRNR006431"/>
    </source>
</evidence>
<dbReference type="GO" id="GO:0006508">
    <property type="term" value="P:proteolysis"/>
    <property type="evidence" value="ECO:0007669"/>
    <property type="project" value="UniProtKB-KW"/>
</dbReference>
<dbReference type="GO" id="GO:0004177">
    <property type="term" value="F:aminopeptidase activity"/>
    <property type="evidence" value="ECO:0007669"/>
    <property type="project" value="UniProtKB-UniRule"/>
</dbReference>
<comment type="similarity">
    <text evidence="3 8 10">Belongs to the peptidase S33 family.</text>
</comment>
<reference evidence="12 13" key="1">
    <citation type="submission" date="2020-08" db="EMBL/GenBank/DDBJ databases">
        <title>Genomic Encyclopedia of Type Strains, Phase IV (KMG-IV): sequencing the most valuable type-strain genomes for metagenomic binning, comparative biology and taxonomic classification.</title>
        <authorList>
            <person name="Goeker M."/>
        </authorList>
    </citation>
    <scope>NUCLEOTIDE SEQUENCE [LARGE SCALE GENOMIC DNA]</scope>
    <source>
        <strain evidence="12 13">DSM 45615</strain>
    </source>
</reference>
<dbReference type="InterPro" id="IPR000073">
    <property type="entry name" value="AB_hydrolase_1"/>
</dbReference>
<feature type="active site" description="Proton donor" evidence="9">
    <location>
        <position position="304"/>
    </location>
</feature>
<evidence type="ECO:0000256" key="5">
    <source>
        <dbReference type="ARBA" id="ARBA00022490"/>
    </source>
</evidence>
<dbReference type="PANTHER" id="PTHR43722:SF1">
    <property type="entry name" value="PROLINE IMINOPEPTIDASE"/>
    <property type="match status" value="1"/>
</dbReference>
<comment type="subcellular location">
    <subcellularLocation>
        <location evidence="2 8">Cytoplasm</location>
    </subcellularLocation>
</comment>
<protein>
    <recommendedName>
        <fullName evidence="8 10">Proline iminopeptidase</fullName>
        <shortName evidence="8">PIP</shortName>
        <ecNumber evidence="8 10">3.4.11.5</ecNumber>
    </recommendedName>
    <alternativeName>
        <fullName evidence="8">Prolyl aminopeptidase</fullName>
    </alternativeName>
</protein>
<evidence type="ECO:0000256" key="2">
    <source>
        <dbReference type="ARBA" id="ARBA00004496"/>
    </source>
</evidence>
<evidence type="ECO:0000256" key="7">
    <source>
        <dbReference type="ARBA" id="ARBA00022801"/>
    </source>
</evidence>
<dbReference type="PRINTS" id="PR00793">
    <property type="entry name" value="PROAMNOPTASE"/>
</dbReference>
<evidence type="ECO:0000256" key="3">
    <source>
        <dbReference type="ARBA" id="ARBA00010088"/>
    </source>
</evidence>
<feature type="domain" description="AB hydrolase-1" evidence="11">
    <location>
        <begin position="43"/>
        <end position="305"/>
    </location>
</feature>
<evidence type="ECO:0000256" key="10">
    <source>
        <dbReference type="RuleBase" id="RU003421"/>
    </source>
</evidence>
<feature type="active site" description="Nucleophile" evidence="9">
    <location>
        <position position="120"/>
    </location>
</feature>
<dbReference type="InterPro" id="IPR002410">
    <property type="entry name" value="Peptidase_S33"/>
</dbReference>
<dbReference type="RefSeq" id="WP_185052684.1">
    <property type="nucleotide sequence ID" value="NZ_BAABIX010000014.1"/>
</dbReference>
<keyword evidence="5 8" id="KW-0963">Cytoplasm</keyword>
<evidence type="ECO:0000256" key="1">
    <source>
        <dbReference type="ARBA" id="ARBA00001585"/>
    </source>
</evidence>
<keyword evidence="7 8" id="KW-0378">Hydrolase</keyword>
<evidence type="ECO:0000256" key="6">
    <source>
        <dbReference type="ARBA" id="ARBA00022670"/>
    </source>
</evidence>
<sequence>MPAPAAEGRFPPIEPYEHGLLDTGDGNRVYWEVSGNPDGKPALVVHGGPGSGSAPGARRLFDPARYRVIQFDQRGCGRSTPHAADPATPMDRNTTGHLLADMELLREHLGVERWLLFGGSWGSTLILAYAQRHPGRVSEIVISGVTTTRRSEIDWLYRGVGRFFPEQWARFRDFVPEAERDGGLVAAYARLLEHPDPEVRARAVASWCAWEDAVVSLEPNGVPAPYDARPPAAKVAFVRIAAHYFAHGAWLGEDELLRGAGRLTGIPGVLLHGRLDLGAPLETAWLLARAWPGAVLRVVDDAGHTGSGTMRAEILRSLAAYAAR</sequence>
<dbReference type="AlphaFoldDB" id="A0A840PAN8"/>
<dbReference type="PANTHER" id="PTHR43722">
    <property type="entry name" value="PROLINE IMINOPEPTIDASE"/>
    <property type="match status" value="1"/>
</dbReference>
<dbReference type="SUPFAM" id="SSF53474">
    <property type="entry name" value="alpha/beta-Hydrolases"/>
    <property type="match status" value="1"/>
</dbReference>
<dbReference type="Pfam" id="PF00561">
    <property type="entry name" value="Abhydrolase_1"/>
    <property type="match status" value="1"/>
</dbReference>
<evidence type="ECO:0000259" key="11">
    <source>
        <dbReference type="Pfam" id="PF00561"/>
    </source>
</evidence>
<dbReference type="Proteomes" id="UP000578449">
    <property type="component" value="Unassembled WGS sequence"/>
</dbReference>
<comment type="catalytic activity">
    <reaction evidence="1 8 10">
        <text>Release of N-terminal proline from a peptide.</text>
        <dbReference type="EC" id="3.4.11.5"/>
    </reaction>
</comment>
<gene>
    <name evidence="12" type="ORF">HNP84_005490</name>
</gene>
<dbReference type="Gene3D" id="3.40.50.1820">
    <property type="entry name" value="alpha/beta hydrolase"/>
    <property type="match status" value="1"/>
</dbReference>
<dbReference type="InterPro" id="IPR005944">
    <property type="entry name" value="Pro_iminopeptidase"/>
</dbReference>
<feature type="active site" evidence="9">
    <location>
        <position position="276"/>
    </location>
</feature>
<comment type="caution">
    <text evidence="12">The sequence shown here is derived from an EMBL/GenBank/DDBJ whole genome shotgun (WGS) entry which is preliminary data.</text>
</comment>
<dbReference type="EC" id="3.4.11.5" evidence="8 10"/>
<organism evidence="12 13">
    <name type="scientific">Thermocatellispora tengchongensis</name>
    <dbReference type="NCBI Taxonomy" id="1073253"/>
    <lineage>
        <taxon>Bacteria</taxon>
        <taxon>Bacillati</taxon>
        <taxon>Actinomycetota</taxon>
        <taxon>Actinomycetes</taxon>
        <taxon>Streptosporangiales</taxon>
        <taxon>Streptosporangiaceae</taxon>
        <taxon>Thermocatellispora</taxon>
    </lineage>
</organism>
<dbReference type="PIRSF" id="PIRSF006431">
    <property type="entry name" value="Pept_S33"/>
    <property type="match status" value="1"/>
</dbReference>